<dbReference type="PANTHER" id="PTHR35393">
    <property type="entry name" value="CHROMOSOME 1, WHOLE GENOME SHOTGUN SEQUENCE"/>
    <property type="match status" value="1"/>
</dbReference>
<dbReference type="PANTHER" id="PTHR35393:SF1">
    <property type="entry name" value="SNOAL-LIKE DOMAIN-CONTAINING PROTEIN"/>
    <property type="match status" value="1"/>
</dbReference>
<dbReference type="Proteomes" id="UP000807306">
    <property type="component" value="Unassembled WGS sequence"/>
</dbReference>
<proteinExistence type="predicted"/>
<dbReference type="EMBL" id="MU157902">
    <property type="protein sequence ID" value="KAF9524213.1"/>
    <property type="molecule type" value="Genomic_DNA"/>
</dbReference>
<dbReference type="Pfam" id="PF24840">
    <property type="entry name" value="NTF2_SigF"/>
    <property type="match status" value="1"/>
</dbReference>
<sequence>MNNAWDDVSRVVQEICGAKSPEAQKMAIERYYTSDVYFKNPVCEIQSGEKSRDALVSVLQWYRILSPQVDIKIDGQAYNEQQDQHAIYLDISQTFKPFFLPISPKVSKITRRLRLRRQGNQVYICAHEDFFHTDDMIGFLLPFLIPVVSAGMRTNTFVSIMMTKMAQTFGFWRRTKESQANGQAKQH</sequence>
<accession>A0A9P6E7R4</accession>
<reference evidence="2" key="1">
    <citation type="submission" date="2020-11" db="EMBL/GenBank/DDBJ databases">
        <authorList>
            <consortium name="DOE Joint Genome Institute"/>
            <person name="Ahrendt S."/>
            <person name="Riley R."/>
            <person name="Andreopoulos W."/>
            <person name="Labutti K."/>
            <person name="Pangilinan J."/>
            <person name="Ruiz-Duenas F.J."/>
            <person name="Barrasa J.M."/>
            <person name="Sanchez-Garcia M."/>
            <person name="Camarero S."/>
            <person name="Miyauchi S."/>
            <person name="Serrano A."/>
            <person name="Linde D."/>
            <person name="Babiker R."/>
            <person name="Drula E."/>
            <person name="Ayuso-Fernandez I."/>
            <person name="Pacheco R."/>
            <person name="Padilla G."/>
            <person name="Ferreira P."/>
            <person name="Barriuso J."/>
            <person name="Kellner H."/>
            <person name="Castanera R."/>
            <person name="Alfaro M."/>
            <person name="Ramirez L."/>
            <person name="Pisabarro A.G."/>
            <person name="Kuo A."/>
            <person name="Tritt A."/>
            <person name="Lipzen A."/>
            <person name="He G."/>
            <person name="Yan M."/>
            <person name="Ng V."/>
            <person name="Cullen D."/>
            <person name="Martin F."/>
            <person name="Rosso M.-N."/>
            <person name="Henrissat B."/>
            <person name="Hibbett D."/>
            <person name="Martinez A.T."/>
            <person name="Grigoriev I.V."/>
        </authorList>
    </citation>
    <scope>NUCLEOTIDE SEQUENCE</scope>
    <source>
        <strain evidence="2">CBS 506.95</strain>
    </source>
</reference>
<dbReference type="OrthoDB" id="2344312at2759"/>
<keyword evidence="3" id="KW-1185">Reference proteome</keyword>
<dbReference type="AlphaFoldDB" id="A0A9P6E7R4"/>
<comment type="caution">
    <text evidence="2">The sequence shown here is derived from an EMBL/GenBank/DDBJ whole genome shotgun (WGS) entry which is preliminary data.</text>
</comment>
<protein>
    <recommendedName>
        <fullName evidence="1">SigF-like NTF2-like domain-containing protein</fullName>
    </recommendedName>
</protein>
<evidence type="ECO:0000313" key="2">
    <source>
        <dbReference type="EMBL" id="KAF9524213.1"/>
    </source>
</evidence>
<name>A0A9P6E7R4_9AGAR</name>
<evidence type="ECO:0000313" key="3">
    <source>
        <dbReference type="Proteomes" id="UP000807306"/>
    </source>
</evidence>
<gene>
    <name evidence="2" type="ORF">CPB83DRAFT_861629</name>
</gene>
<dbReference type="InterPro" id="IPR057514">
    <property type="entry name" value="NTF2_SigF"/>
</dbReference>
<organism evidence="2 3">
    <name type="scientific">Crepidotus variabilis</name>
    <dbReference type="NCBI Taxonomy" id="179855"/>
    <lineage>
        <taxon>Eukaryota</taxon>
        <taxon>Fungi</taxon>
        <taxon>Dikarya</taxon>
        <taxon>Basidiomycota</taxon>
        <taxon>Agaricomycotina</taxon>
        <taxon>Agaricomycetes</taxon>
        <taxon>Agaricomycetidae</taxon>
        <taxon>Agaricales</taxon>
        <taxon>Agaricineae</taxon>
        <taxon>Crepidotaceae</taxon>
        <taxon>Crepidotus</taxon>
    </lineage>
</organism>
<feature type="domain" description="SigF-like NTF2-like" evidence="1">
    <location>
        <begin position="1"/>
        <end position="171"/>
    </location>
</feature>
<evidence type="ECO:0000259" key="1">
    <source>
        <dbReference type="Pfam" id="PF24840"/>
    </source>
</evidence>